<dbReference type="Proteomes" id="UP000629468">
    <property type="component" value="Unassembled WGS sequence"/>
</dbReference>
<dbReference type="SUPFAM" id="SSF56219">
    <property type="entry name" value="DNase I-like"/>
    <property type="match status" value="1"/>
</dbReference>
<feature type="region of interest" description="Disordered" evidence="1">
    <location>
        <begin position="109"/>
        <end position="149"/>
    </location>
</feature>
<dbReference type="GO" id="GO:0003824">
    <property type="term" value="F:catalytic activity"/>
    <property type="evidence" value="ECO:0007669"/>
    <property type="project" value="InterPro"/>
</dbReference>
<feature type="region of interest" description="Disordered" evidence="1">
    <location>
        <begin position="1908"/>
        <end position="1956"/>
    </location>
</feature>
<dbReference type="PANTHER" id="PTHR33481:SF1">
    <property type="entry name" value="ENDONUCLEASE_EXONUCLEASE_PHOSPHATASE DOMAIN-CONTAINING PROTEIN-RELATED"/>
    <property type="match status" value="1"/>
</dbReference>
<dbReference type="Pfam" id="PF14529">
    <property type="entry name" value="Exo_endo_phos_2"/>
    <property type="match status" value="1"/>
</dbReference>
<dbReference type="PANTHER" id="PTHR33481">
    <property type="entry name" value="REVERSE TRANSCRIPTASE"/>
    <property type="match status" value="1"/>
</dbReference>
<evidence type="ECO:0000313" key="3">
    <source>
        <dbReference type="EMBL" id="KAF7760459.1"/>
    </source>
</evidence>
<name>A0A8H7C2K2_AGABI</name>
<dbReference type="InterPro" id="IPR000477">
    <property type="entry name" value="RT_dom"/>
</dbReference>
<feature type="compositionally biased region" description="Polar residues" evidence="1">
    <location>
        <begin position="464"/>
        <end position="473"/>
    </location>
</feature>
<dbReference type="CDD" id="cd01650">
    <property type="entry name" value="RT_nLTR_like"/>
    <property type="match status" value="1"/>
</dbReference>
<dbReference type="InterPro" id="IPR036691">
    <property type="entry name" value="Endo/exonu/phosph_ase_sf"/>
</dbReference>
<dbReference type="Pfam" id="PF00078">
    <property type="entry name" value="RVT_1"/>
    <property type="match status" value="1"/>
</dbReference>
<feature type="compositionally biased region" description="Polar residues" evidence="1">
    <location>
        <begin position="1942"/>
        <end position="1952"/>
    </location>
</feature>
<sequence>MADHRDRPYPAPRTSRPPSPTGSIRSSMSKRSTRSMVAGALSAAKSSIKSLGSPKPKRKNFIEAGLEEIAAKEKTLMERADEEIVPTSQEYEKELDEIREEMLALRRRKYAEDSDDDEEVAESSDEENDDANVSSAKAATVPSQTESNLWNQFSTPPAELMMTPPLPSPLDASQTTYGFPTPSPALLDHPALKNACTPPRSHEVLPDLDKTPTTPRVMQITEAEAYALKVRAANDTDAHVMTGVNMMTEQFESNIIKSKDIVGEIVDEEIPASSPALPSEPWTFTEDQITGFRSNLSEILNSMARVTPRMATNPETIAKELALFVSRIINSEWAEVKVGHMSIASAIAATYQTPVDIPPPPPSPLPARIPAALKGKGKAPPPPPTPQHPITTSPVIASPIKVSAVPKPLGQPQKTGKGKPVTSYMPYKLAVASKPSATNETLAGVTPRMPESGNRRQAMGKDASGSNAPSANAVTAAGRVRDASGSHAPQNPPMSGKNAPGKSGAFVTAEHGPRSGPPPVPFHTKPGASSRSAEAMNNARAFAARVVPKSYAQAAKASVAPTIPAPIVMEETIRWADALMKKYPGMKIEDALQAVAPVINTPPSSNEVVVPKSKKALAAQKAAQGITGGLNRKSAQFAFSHVVQPERFGDMGKVVDAINRHLVFNKSQMRVQNGRLFKNVVHFYLNLVPSKQGFMLIRESLYKGLEAELPEGDSDMPNAPQSVAHLILKGFDYYTSRYNKRPEDILTEIRLLRLWDILKHRDTSLVTLHIPQPRRGIPHEFNILNVYNDGETHAAVHELRRITETLPRISLCAGDFNIQDRTWDEGAVNQIRPSSPFMRLQELFTDLEIQYVHPVNRGTPTRIPDDENSRASVIDLVAASAALINQEGFHYKIKVDDRERWGSDHRPLQIEVPISGSEPEMRCKRKIEAWSEEEDDYVTQICGDLSRMIENVSESAEELETIMGRVSTAFERAWEAYSEERKPSRHGKKWWNEDCKRAYQEMGENGGPRNREMRNKMRKTLRVARRQYFDKQIHNMASDRKRPWDLMPWTRERKMPAVEAILDSEGNSCNTEEKLFETLHNTYNAADNREVDVSSMYREIEEFEEREWVKFSVQEFHDALKNCAKNTAPGPDHVSWRLWKRFATDDTVCQFVTKVANACFDTGYWPQHFKQSISVIIPKPGKPSYDKAKSFRPIVLLNTMGKLIEKMIARRLQFESIEAGVIHPCQTGGILQRSVEDAAVALTHHVRAAWAKKKVTSVLAFDVAQFFPSLNHNVLSKIFKHFGFSTSVVSFFSDYLVGRKTQYSIDNITSPLFDSNVGVGQGSALSPILSALYIAPCFHLLDKWVKDEEDRIHFPLTSFLSFVDNGLLVATGDCRMDTHDTLKEAYAQMTSIFKDFGLVMEHTKTELFNFADSARNKNSPNPSINLGVAPFIRESPCVPKDVWRYLGIMFDRNLTFRDHVKFYSTKSVSAVRCMKSLGNSNRGLTPNQKRLLYISCIQPIATFGLRCWYIPGTRAFKSNIKMLHLTHNQGARWITGAFRTSPMGAMTAVAGLMPLHLQLKKLFERSVIRINTLHPHHPVLSLLERRQAKGSLLHPNALERKSKTIRNVIKSPLDSVIDNPFSEIFDPLSEHVKPGHQLVDRHPDKVKFVLMPKNRKDRDEYHNNLNLAPVREPTALHLFTAGVKHKFDPSVPISHRTHSHIALVTAFKGRAVTSKTRAAGRRVNEETIVGWSTFLALIKAHKKLQKGWPISKVVLYTTSQLIVKNLMSTNSKPLGSQLSIAVSLAFDAIATDFPEVDIEVRGFNKSWATSPPYSSEESGLLQPLAHRAYHEAETARTFTERSLSFPQSASYHYTRQKTTRDAIQLWQLGFQGVRTPSEPPPHMLSSGSIGTRQGLIVRSLGSNVPPPHILPSGSIGTRSGLGNNQCGPPPHMPSSDGIGTRQGPSVHSQKQNSSHHIKTCFKGNSWYDITDKEGNEVLPSHLQGGPWFQTYQGVKAANDSPLFARLMRVMCNHAPIGEYRVRFFPNEPYKACQCDLKSPETRQHLLMVCSLFVRRINHYDLDGITTIRGLILFLQDNPQAFSFEPPELPRHADESWPAYRRELELARDEENKRRKKKRFPPLVGPIFLHESIEFTRHWNVWGMDGGWGDIFRAIERGIKPVSQAVLKRGRRGLCFFYLVYERFCFLVYLSVLVFRFEQSLLSFSFSLLASTSSAGYFRVV</sequence>
<dbReference type="PROSITE" id="PS50878">
    <property type="entry name" value="RT_POL"/>
    <property type="match status" value="1"/>
</dbReference>
<feature type="region of interest" description="Disordered" evidence="1">
    <location>
        <begin position="1"/>
        <end position="59"/>
    </location>
</feature>
<feature type="compositionally biased region" description="Pro residues" evidence="1">
    <location>
        <begin position="9"/>
        <end position="20"/>
    </location>
</feature>
<dbReference type="InterPro" id="IPR043502">
    <property type="entry name" value="DNA/RNA_pol_sf"/>
</dbReference>
<dbReference type="SUPFAM" id="SSF56672">
    <property type="entry name" value="DNA/RNA polymerases"/>
    <property type="match status" value="1"/>
</dbReference>
<evidence type="ECO:0000313" key="4">
    <source>
        <dbReference type="Proteomes" id="UP000629468"/>
    </source>
</evidence>
<dbReference type="InterPro" id="IPR005135">
    <property type="entry name" value="Endo/exonuclease/phosphatase"/>
</dbReference>
<feature type="region of interest" description="Disordered" evidence="1">
    <location>
        <begin position="372"/>
        <end position="393"/>
    </location>
</feature>
<protein>
    <recommendedName>
        <fullName evidence="2">Reverse transcriptase domain-containing protein</fullName>
    </recommendedName>
</protein>
<proteinExistence type="predicted"/>
<evidence type="ECO:0000256" key="1">
    <source>
        <dbReference type="SAM" id="MobiDB-lite"/>
    </source>
</evidence>
<accession>A0A8H7C2K2</accession>
<comment type="caution">
    <text evidence="3">The sequence shown here is derived from an EMBL/GenBank/DDBJ whole genome shotgun (WGS) entry which is preliminary data.</text>
</comment>
<dbReference type="EMBL" id="JABXXO010000015">
    <property type="protein sequence ID" value="KAF7760459.1"/>
    <property type="molecule type" value="Genomic_DNA"/>
</dbReference>
<feature type="compositionally biased region" description="Acidic residues" evidence="1">
    <location>
        <begin position="113"/>
        <end position="130"/>
    </location>
</feature>
<evidence type="ECO:0000259" key="2">
    <source>
        <dbReference type="PROSITE" id="PS50878"/>
    </source>
</evidence>
<dbReference type="Gene3D" id="3.60.10.10">
    <property type="entry name" value="Endonuclease/exonuclease/phosphatase"/>
    <property type="match status" value="1"/>
</dbReference>
<feature type="domain" description="Reverse transcriptase" evidence="2">
    <location>
        <begin position="1158"/>
        <end position="1450"/>
    </location>
</feature>
<reference evidence="3 4" key="1">
    <citation type="journal article" name="Sci. Rep.">
        <title>Telomere-to-telomere assembled and centromere annotated genomes of the two main subspecies of the button mushroom Agaricus bisporus reveal especially polymorphic chromosome ends.</title>
        <authorList>
            <person name="Sonnenberg A.S.M."/>
            <person name="Sedaghat-Telgerd N."/>
            <person name="Lavrijssen B."/>
            <person name="Ohm R.A."/>
            <person name="Hendrickx P.M."/>
            <person name="Scholtmeijer K."/>
            <person name="Baars J.J.P."/>
            <person name="van Peer A."/>
        </authorList>
    </citation>
    <scope>NUCLEOTIDE SEQUENCE [LARGE SCALE GENOMIC DNA]</scope>
    <source>
        <strain evidence="3 4">H119_p4</strain>
    </source>
</reference>
<feature type="region of interest" description="Disordered" evidence="1">
    <location>
        <begin position="435"/>
        <end position="531"/>
    </location>
</feature>
<feature type="compositionally biased region" description="Polar residues" evidence="1">
    <location>
        <begin position="1914"/>
        <end position="1926"/>
    </location>
</feature>
<organism evidence="3 4">
    <name type="scientific">Agaricus bisporus var. burnettii</name>
    <dbReference type="NCBI Taxonomy" id="192524"/>
    <lineage>
        <taxon>Eukaryota</taxon>
        <taxon>Fungi</taxon>
        <taxon>Dikarya</taxon>
        <taxon>Basidiomycota</taxon>
        <taxon>Agaricomycotina</taxon>
        <taxon>Agaricomycetes</taxon>
        <taxon>Agaricomycetidae</taxon>
        <taxon>Agaricales</taxon>
        <taxon>Agaricineae</taxon>
        <taxon>Agaricaceae</taxon>
        <taxon>Agaricus</taxon>
    </lineage>
</organism>
<feature type="compositionally biased region" description="Low complexity" evidence="1">
    <location>
        <begin position="21"/>
        <end position="53"/>
    </location>
</feature>
<gene>
    <name evidence="3" type="ORF">Agabi119p4_11135</name>
</gene>